<evidence type="ECO:0000259" key="5">
    <source>
        <dbReference type="PROSITE" id="PS50304"/>
    </source>
</evidence>
<dbReference type="InterPro" id="IPR050621">
    <property type="entry name" value="Tudor_domain_containing"/>
</dbReference>
<evidence type="ECO:0000313" key="7">
    <source>
        <dbReference type="EMBL" id="MBW12706.1"/>
    </source>
</evidence>
<accession>A0A2H8TF29</accession>
<evidence type="ECO:0000259" key="6">
    <source>
        <dbReference type="PROSITE" id="PS51644"/>
    </source>
</evidence>
<feature type="domain" description="HTH OST-type" evidence="6">
    <location>
        <begin position="285"/>
        <end position="359"/>
    </location>
</feature>
<dbReference type="PANTHER" id="PTHR22948">
    <property type="entry name" value="TUDOR DOMAIN CONTAINING PROTEIN"/>
    <property type="match status" value="1"/>
</dbReference>
<keyword evidence="4" id="KW-0221">Differentiation</keyword>
<feature type="domain" description="Tudor" evidence="5">
    <location>
        <begin position="550"/>
        <end position="609"/>
    </location>
</feature>
<keyword evidence="2" id="KW-0963">Cytoplasm</keyword>
<dbReference type="PROSITE" id="PS50304">
    <property type="entry name" value="TUDOR"/>
    <property type="match status" value="1"/>
</dbReference>
<organism evidence="7">
    <name type="scientific">Melanaphis sacchari</name>
    <dbReference type="NCBI Taxonomy" id="742174"/>
    <lineage>
        <taxon>Eukaryota</taxon>
        <taxon>Metazoa</taxon>
        <taxon>Ecdysozoa</taxon>
        <taxon>Arthropoda</taxon>
        <taxon>Hexapoda</taxon>
        <taxon>Insecta</taxon>
        <taxon>Pterygota</taxon>
        <taxon>Neoptera</taxon>
        <taxon>Paraneoptera</taxon>
        <taxon>Hemiptera</taxon>
        <taxon>Sternorrhyncha</taxon>
        <taxon>Aphidomorpha</taxon>
        <taxon>Aphidoidea</taxon>
        <taxon>Aphididae</taxon>
        <taxon>Aphidini</taxon>
        <taxon>Melanaphis</taxon>
    </lineage>
</organism>
<dbReference type="OrthoDB" id="6609929at2759"/>
<dbReference type="Pfam" id="PF00567">
    <property type="entry name" value="TUDOR"/>
    <property type="match status" value="1"/>
</dbReference>
<reference evidence="7" key="1">
    <citation type="submission" date="2017-10" db="EMBL/GenBank/DDBJ databases">
        <title>Transcriptome Assembly of Sugarcane Aphid Adults.</title>
        <authorList>
            <person name="Scully E.D."/>
            <person name="Palmer N.A."/>
            <person name="Geib S.M."/>
            <person name="Sarath G."/>
            <person name="Sattler S.E."/>
        </authorList>
    </citation>
    <scope>NUCLEOTIDE SEQUENCE</scope>
    <source>
        <tissue evidence="7">Whole body</tissue>
    </source>
</reference>
<keyword evidence="3" id="KW-0677">Repeat</keyword>
<dbReference type="Gene3D" id="3.30.420.610">
    <property type="entry name" value="LOTUS domain-like"/>
    <property type="match status" value="2"/>
</dbReference>
<feature type="domain" description="HTH OST-type" evidence="6">
    <location>
        <begin position="135"/>
        <end position="208"/>
    </location>
</feature>
<dbReference type="Gene3D" id="2.30.30.140">
    <property type="match status" value="1"/>
</dbReference>
<dbReference type="GO" id="GO:0005737">
    <property type="term" value="C:cytoplasm"/>
    <property type="evidence" value="ECO:0007669"/>
    <property type="project" value="UniProtKB-SubCell"/>
</dbReference>
<dbReference type="InterPro" id="IPR025605">
    <property type="entry name" value="OST-HTH/LOTUS_dom"/>
</dbReference>
<protein>
    <submittedName>
        <fullName evidence="7">Tudor domain-containing protein 1</fullName>
    </submittedName>
</protein>
<dbReference type="AlphaFoldDB" id="A0A2H8TF29"/>
<dbReference type="Gene3D" id="2.40.50.90">
    <property type="match status" value="1"/>
</dbReference>
<name>A0A2H8TF29_9HEMI</name>
<evidence type="ECO:0000256" key="3">
    <source>
        <dbReference type="ARBA" id="ARBA00022737"/>
    </source>
</evidence>
<gene>
    <name evidence="7" type="primary">TDRD1_5</name>
</gene>
<dbReference type="SUPFAM" id="SSF63748">
    <property type="entry name" value="Tudor/PWWP/MBT"/>
    <property type="match status" value="1"/>
</dbReference>
<evidence type="ECO:0000256" key="2">
    <source>
        <dbReference type="ARBA" id="ARBA00022490"/>
    </source>
</evidence>
<evidence type="ECO:0000256" key="4">
    <source>
        <dbReference type="ARBA" id="ARBA00022871"/>
    </source>
</evidence>
<dbReference type="GO" id="GO:0007283">
    <property type="term" value="P:spermatogenesis"/>
    <property type="evidence" value="ECO:0007669"/>
    <property type="project" value="UniProtKB-KW"/>
</dbReference>
<dbReference type="Pfam" id="PF12872">
    <property type="entry name" value="OST-HTH"/>
    <property type="match status" value="3"/>
</dbReference>
<keyword evidence="4" id="KW-0744">Spermatogenesis</keyword>
<dbReference type="EMBL" id="GFXV01000901">
    <property type="protein sequence ID" value="MBW12706.1"/>
    <property type="molecule type" value="Transcribed_RNA"/>
</dbReference>
<dbReference type="PROSITE" id="PS51644">
    <property type="entry name" value="HTH_OST"/>
    <property type="match status" value="2"/>
</dbReference>
<proteinExistence type="predicted"/>
<sequence length="705" mass="82262">MLKYFIYIDRGGVHLKDSSFEIFPSKTSGTRKYSKPISGSYLNNIVDENEELSFCEQNNDNFDEIDDSCFENLIISDLNDSESKNNDIVPTQKNVENKLVSSKVQPFTSKSFHHKIVPKIECEANSDKLNYTKSQKDDYKSAIVAIIARSHEPITVKKVLAIFEDEQGYTFPFQKFSCGTCMDFFRLYPDMFKLEDQCSTNSIVSLEKQIILKPKITIRRQLNKTSIFNNAAITSKILNQSKIVSELLSNKDDHQKNKEPIIDESCQAHSIKSIDLFEMYDADTILDTMKVKMRSILSKHKDGILCNDFMDIYGKEYNSHFNFSEYGFKSMRDMAYKLPSVFYVKVTDDDHECILFEADRRSEFENIIDDPSLYYKNIPKTILYNLSNFFDKYRTGVKFNKLMSLYCAEYGRAYEPQKYGYSSEKHMFESLDKMVVFKNDELFTVDPFAYTKCFKSKDQIDNCDKNTILLPDHDFLLHYSGKDICNGKFKYSKVELNDQKYIKVIVAEIYNPGSFYIQLAAEVNNLNSFMDRLQLYYKDNEEKYKVIPKLIIPELACISCFEDSNLWHRATVLKIIDEENVQLLYVDYGSIEIVPKTNVRLLASQFGVFPTQAIHCGLYEFDELNYPREISESFAEMTEDHELEAQFHPPKSKDDSQKLSVTLFLNTKHEKININKKCSKEMKNHLNKNQESVRRMIYKVMQEKI</sequence>
<dbReference type="InterPro" id="IPR035437">
    <property type="entry name" value="SNase_OB-fold_sf"/>
</dbReference>
<dbReference type="PANTHER" id="PTHR22948:SF29">
    <property type="entry name" value="FI02030P-RELATED"/>
    <property type="match status" value="1"/>
</dbReference>
<dbReference type="InterPro" id="IPR002999">
    <property type="entry name" value="Tudor"/>
</dbReference>
<dbReference type="InterPro" id="IPR041966">
    <property type="entry name" value="LOTUS-like"/>
</dbReference>
<comment type="subcellular location">
    <subcellularLocation>
        <location evidence="1">Cytoplasm</location>
    </subcellularLocation>
</comment>
<evidence type="ECO:0000256" key="1">
    <source>
        <dbReference type="ARBA" id="ARBA00004496"/>
    </source>
</evidence>
<dbReference type="GO" id="GO:0030154">
    <property type="term" value="P:cell differentiation"/>
    <property type="evidence" value="ECO:0007669"/>
    <property type="project" value="UniProtKB-ARBA"/>
</dbReference>
<dbReference type="CDD" id="cd08824">
    <property type="entry name" value="LOTUS"/>
    <property type="match status" value="1"/>
</dbReference>